<keyword evidence="2" id="KW-1185">Reference proteome</keyword>
<name>A0A5N5HX44_9ROSA</name>
<evidence type="ECO:0000313" key="1">
    <source>
        <dbReference type="EMBL" id="KAB2631417.1"/>
    </source>
</evidence>
<reference evidence="2" key="2">
    <citation type="submission" date="2019-10" db="EMBL/GenBank/DDBJ databases">
        <title>A de novo genome assembly of a pear dwarfing rootstock.</title>
        <authorList>
            <person name="Wang F."/>
            <person name="Wang J."/>
            <person name="Li S."/>
            <person name="Zhang Y."/>
            <person name="Fang M."/>
            <person name="Ma L."/>
            <person name="Zhao Y."/>
            <person name="Jiang S."/>
        </authorList>
    </citation>
    <scope>NUCLEOTIDE SEQUENCE [LARGE SCALE GENOMIC DNA]</scope>
</reference>
<evidence type="ECO:0000313" key="2">
    <source>
        <dbReference type="Proteomes" id="UP000327157"/>
    </source>
</evidence>
<gene>
    <name evidence="1" type="ORF">D8674_008936</name>
</gene>
<proteinExistence type="predicted"/>
<dbReference type="AlphaFoldDB" id="A0A5N5HX44"/>
<accession>A0A5N5HX44</accession>
<protein>
    <submittedName>
        <fullName evidence="1">Uncharacterized protein</fullName>
    </submittedName>
</protein>
<dbReference type="EMBL" id="SMOL01000143">
    <property type="protein sequence ID" value="KAB2631417.1"/>
    <property type="molecule type" value="Genomic_DNA"/>
</dbReference>
<dbReference type="OrthoDB" id="1627675at2759"/>
<sequence>MEQIGLKRMEGTEVVEDENGINEVMRYGDGRIGVWGSDWFSNNTEAVKILAPSSRQVNEAQILQTAMRGTVDELAFLDPELNKNTFNSTDVLIHNLSDDTDMEPTTPHALVREMYLVFNNGVILYVNIRNNCAIIQTKKGSDEEASFYRN</sequence>
<reference evidence="1 2" key="1">
    <citation type="submission" date="2019-09" db="EMBL/GenBank/DDBJ databases">
        <authorList>
            <person name="Ou C."/>
        </authorList>
    </citation>
    <scope>NUCLEOTIDE SEQUENCE [LARGE SCALE GENOMIC DNA]</scope>
    <source>
        <strain evidence="1">S2</strain>
        <tissue evidence="1">Leaf</tissue>
    </source>
</reference>
<comment type="caution">
    <text evidence="1">The sequence shown here is derived from an EMBL/GenBank/DDBJ whole genome shotgun (WGS) entry which is preliminary data.</text>
</comment>
<dbReference type="Proteomes" id="UP000327157">
    <property type="component" value="Chromosome 12"/>
</dbReference>
<reference evidence="1 2" key="3">
    <citation type="submission" date="2019-11" db="EMBL/GenBank/DDBJ databases">
        <title>A de novo genome assembly of a pear dwarfing rootstock.</title>
        <authorList>
            <person name="Wang F."/>
            <person name="Wang J."/>
            <person name="Li S."/>
            <person name="Zhang Y."/>
            <person name="Fang M."/>
            <person name="Ma L."/>
            <person name="Zhao Y."/>
            <person name="Jiang S."/>
        </authorList>
    </citation>
    <scope>NUCLEOTIDE SEQUENCE [LARGE SCALE GENOMIC DNA]</scope>
    <source>
        <strain evidence="1">S2</strain>
        <tissue evidence="1">Leaf</tissue>
    </source>
</reference>
<organism evidence="1 2">
    <name type="scientific">Pyrus ussuriensis x Pyrus communis</name>
    <dbReference type="NCBI Taxonomy" id="2448454"/>
    <lineage>
        <taxon>Eukaryota</taxon>
        <taxon>Viridiplantae</taxon>
        <taxon>Streptophyta</taxon>
        <taxon>Embryophyta</taxon>
        <taxon>Tracheophyta</taxon>
        <taxon>Spermatophyta</taxon>
        <taxon>Magnoliopsida</taxon>
        <taxon>eudicotyledons</taxon>
        <taxon>Gunneridae</taxon>
        <taxon>Pentapetalae</taxon>
        <taxon>rosids</taxon>
        <taxon>fabids</taxon>
        <taxon>Rosales</taxon>
        <taxon>Rosaceae</taxon>
        <taxon>Amygdaloideae</taxon>
        <taxon>Maleae</taxon>
        <taxon>Pyrus</taxon>
    </lineage>
</organism>